<dbReference type="AlphaFoldDB" id="A0A2K2DL49"/>
<dbReference type="EnsemblPlants" id="PNT75008">
    <property type="protein sequence ID" value="PNT75008"/>
    <property type="gene ID" value="BRADI_1g26217v3"/>
</dbReference>
<organism evidence="1">
    <name type="scientific">Brachypodium distachyon</name>
    <name type="common">Purple false brome</name>
    <name type="synonym">Trachynia distachya</name>
    <dbReference type="NCBI Taxonomy" id="15368"/>
    <lineage>
        <taxon>Eukaryota</taxon>
        <taxon>Viridiplantae</taxon>
        <taxon>Streptophyta</taxon>
        <taxon>Embryophyta</taxon>
        <taxon>Tracheophyta</taxon>
        <taxon>Spermatophyta</taxon>
        <taxon>Magnoliopsida</taxon>
        <taxon>Liliopsida</taxon>
        <taxon>Poales</taxon>
        <taxon>Poaceae</taxon>
        <taxon>BOP clade</taxon>
        <taxon>Pooideae</taxon>
        <taxon>Stipodae</taxon>
        <taxon>Brachypodieae</taxon>
        <taxon>Brachypodium</taxon>
    </lineage>
</organism>
<gene>
    <name evidence="1" type="ORF">BRADI_1g26217v3</name>
</gene>
<evidence type="ECO:0000313" key="1">
    <source>
        <dbReference type="EMBL" id="PNT75008.1"/>
    </source>
</evidence>
<evidence type="ECO:0000313" key="3">
    <source>
        <dbReference type="Proteomes" id="UP000008810"/>
    </source>
</evidence>
<keyword evidence="3" id="KW-1185">Reference proteome</keyword>
<evidence type="ECO:0000313" key="2">
    <source>
        <dbReference type="EnsemblPlants" id="PNT75008"/>
    </source>
</evidence>
<dbReference type="InParanoid" id="A0A2K2DL49"/>
<protein>
    <submittedName>
        <fullName evidence="1 2">Uncharacterized protein</fullName>
    </submittedName>
</protein>
<proteinExistence type="predicted"/>
<reference evidence="1" key="2">
    <citation type="submission" date="2017-06" db="EMBL/GenBank/DDBJ databases">
        <title>WGS assembly of Brachypodium distachyon.</title>
        <authorList>
            <consortium name="The International Brachypodium Initiative"/>
            <person name="Lucas S."/>
            <person name="Harmon-Smith M."/>
            <person name="Lail K."/>
            <person name="Tice H."/>
            <person name="Grimwood J."/>
            <person name="Bruce D."/>
            <person name="Barry K."/>
            <person name="Shu S."/>
            <person name="Lindquist E."/>
            <person name="Wang M."/>
            <person name="Pitluck S."/>
            <person name="Vogel J.P."/>
            <person name="Garvin D.F."/>
            <person name="Mockler T.C."/>
            <person name="Schmutz J."/>
            <person name="Rokhsar D."/>
            <person name="Bevan M.W."/>
        </authorList>
    </citation>
    <scope>NUCLEOTIDE SEQUENCE</scope>
    <source>
        <strain evidence="1">Bd21</strain>
    </source>
</reference>
<reference evidence="1 2" key="1">
    <citation type="journal article" date="2010" name="Nature">
        <title>Genome sequencing and analysis of the model grass Brachypodium distachyon.</title>
        <authorList>
            <consortium name="International Brachypodium Initiative"/>
        </authorList>
    </citation>
    <scope>NUCLEOTIDE SEQUENCE [LARGE SCALE GENOMIC DNA]</scope>
    <source>
        <strain evidence="1 2">Bd21</strain>
    </source>
</reference>
<dbReference type="Gramene" id="PNT75008">
    <property type="protein sequence ID" value="PNT75008"/>
    <property type="gene ID" value="BRADI_1g26217v3"/>
</dbReference>
<dbReference type="Proteomes" id="UP000008810">
    <property type="component" value="Chromosome 1"/>
</dbReference>
<reference evidence="2" key="3">
    <citation type="submission" date="2018-08" db="UniProtKB">
        <authorList>
            <consortium name="EnsemblPlants"/>
        </authorList>
    </citation>
    <scope>IDENTIFICATION</scope>
    <source>
        <strain evidence="2">cv. Bd21</strain>
    </source>
</reference>
<accession>A0A2K2DL49</accession>
<name>A0A2K2DL49_BRADI</name>
<sequence length="108" mass="12152">MMRAMMPTLCSTKCCTAPQGRDGAGLTIRLLTRSCRWCTRRSGVHSGFQGRSRCCSEQGALIAFAVDTEMAIWSYNYALFLLLPLDLKGDHDPGIMIWRLFNHDTMMS</sequence>
<dbReference type="EMBL" id="CM000880">
    <property type="protein sequence ID" value="PNT75008.1"/>
    <property type="molecule type" value="Genomic_DNA"/>
</dbReference>